<keyword evidence="4" id="KW-1185">Reference proteome</keyword>
<dbReference type="InterPro" id="IPR011111">
    <property type="entry name" value="Plasmid_RepB"/>
</dbReference>
<dbReference type="Proteomes" id="UP001149822">
    <property type="component" value="Unassembled WGS sequence"/>
</dbReference>
<dbReference type="InterPro" id="IPR036086">
    <property type="entry name" value="ParB/Sulfiredoxin_sf"/>
</dbReference>
<name>A0ABT4JAJ0_9RHOB</name>
<evidence type="ECO:0000313" key="4">
    <source>
        <dbReference type="Proteomes" id="UP001149822"/>
    </source>
</evidence>
<dbReference type="PANTHER" id="PTHR33375:SF1">
    <property type="entry name" value="CHROMOSOME-PARTITIONING PROTEIN PARB-RELATED"/>
    <property type="match status" value="1"/>
</dbReference>
<proteinExistence type="inferred from homology"/>
<sequence>MGRKILQNLTKAHSAMSHSPALVPASLRTTASAPSIGGLREGLDKLASSAIRDIEPRFIESDGLQDRLQFSEGDVADLAESIRAHGQQVPILVRPSERPGYFRVVYGRRRLAAIRLVGGPVKAIVRTLDDRSAVLAQGQENNLRLDPSFIEKAVFVKAMREAGYNTETIMAALGVSKQSVSTYEVVLPFIPMELILAIGPAHAIGRRKWQELAEIARSGVDLIEVLNQSIENLDKFSASGDRFEYFLVAANAAAGGTPPGAAEQESETPVYRGGQGPIRIDGRRIGYIKTSARSVGIEIARSEAPEFGQWIMENADEAVRILLDRWKKSEGRG</sequence>
<dbReference type="CDD" id="cd16405">
    <property type="entry name" value="RepB_like_N"/>
    <property type="match status" value="1"/>
</dbReference>
<dbReference type="Pfam" id="PF07506">
    <property type="entry name" value="RepB"/>
    <property type="match status" value="1"/>
</dbReference>
<dbReference type="InterPro" id="IPR050336">
    <property type="entry name" value="Chromosome_partition/occlusion"/>
</dbReference>
<dbReference type="NCBIfam" id="TIGR00180">
    <property type="entry name" value="parB_part"/>
    <property type="match status" value="1"/>
</dbReference>
<dbReference type="Gene3D" id="1.10.10.2830">
    <property type="match status" value="1"/>
</dbReference>
<dbReference type="NCBIfam" id="TIGR03454">
    <property type="entry name" value="partition_RepB"/>
    <property type="match status" value="1"/>
</dbReference>
<gene>
    <name evidence="3" type="primary">repB</name>
    <name evidence="3" type="ORF">OU682_21125</name>
</gene>
<evidence type="ECO:0000259" key="2">
    <source>
        <dbReference type="SMART" id="SM00470"/>
    </source>
</evidence>
<dbReference type="InterPro" id="IPR017819">
    <property type="entry name" value="Plasmid_partition_RepB"/>
</dbReference>
<accession>A0ABT4JAJ0</accession>
<dbReference type="RefSeq" id="WP_268944190.1">
    <property type="nucleotide sequence ID" value="NZ_JAPTYD010000067.1"/>
</dbReference>
<dbReference type="Gene3D" id="3.90.1530.30">
    <property type="match status" value="1"/>
</dbReference>
<dbReference type="SUPFAM" id="SSF110849">
    <property type="entry name" value="ParB/Sulfiredoxin"/>
    <property type="match status" value="1"/>
</dbReference>
<dbReference type="Pfam" id="PF02195">
    <property type="entry name" value="ParB_N"/>
    <property type="match status" value="1"/>
</dbReference>
<dbReference type="InterPro" id="IPR004437">
    <property type="entry name" value="ParB/RepB/Spo0J"/>
</dbReference>
<comment type="similarity">
    <text evidence="1">Belongs to the ParB family.</text>
</comment>
<protein>
    <submittedName>
        <fullName evidence="3">Plasmid partitioning protein RepB</fullName>
    </submittedName>
</protein>
<organism evidence="3 4">
    <name type="scientific">Paracoccus benzoatiresistens</name>
    <dbReference type="NCBI Taxonomy" id="2997341"/>
    <lineage>
        <taxon>Bacteria</taxon>
        <taxon>Pseudomonadati</taxon>
        <taxon>Pseudomonadota</taxon>
        <taxon>Alphaproteobacteria</taxon>
        <taxon>Rhodobacterales</taxon>
        <taxon>Paracoccaceae</taxon>
        <taxon>Paracoccus</taxon>
    </lineage>
</organism>
<dbReference type="SUPFAM" id="SSF109709">
    <property type="entry name" value="KorB DNA-binding domain-like"/>
    <property type="match status" value="1"/>
</dbReference>
<evidence type="ECO:0000256" key="1">
    <source>
        <dbReference type="ARBA" id="ARBA00006295"/>
    </source>
</evidence>
<dbReference type="SMART" id="SM00470">
    <property type="entry name" value="ParB"/>
    <property type="match status" value="1"/>
</dbReference>
<comment type="caution">
    <text evidence="3">The sequence shown here is derived from an EMBL/GenBank/DDBJ whole genome shotgun (WGS) entry which is preliminary data.</text>
</comment>
<dbReference type="PANTHER" id="PTHR33375">
    <property type="entry name" value="CHROMOSOME-PARTITIONING PROTEIN PARB-RELATED"/>
    <property type="match status" value="1"/>
</dbReference>
<dbReference type="InterPro" id="IPR003115">
    <property type="entry name" value="ParB_N"/>
</dbReference>
<feature type="domain" description="ParB-like N-terminal" evidence="2">
    <location>
        <begin position="52"/>
        <end position="142"/>
    </location>
</feature>
<dbReference type="EMBL" id="JAPTYD010000067">
    <property type="protein sequence ID" value="MCZ0964094.1"/>
    <property type="molecule type" value="Genomic_DNA"/>
</dbReference>
<dbReference type="InterPro" id="IPR037972">
    <property type="entry name" value="RepB_N"/>
</dbReference>
<evidence type="ECO:0000313" key="3">
    <source>
        <dbReference type="EMBL" id="MCZ0964094.1"/>
    </source>
</evidence>
<reference evidence="3" key="1">
    <citation type="submission" date="2022-12" db="EMBL/GenBank/DDBJ databases">
        <title>Paracoccus sp. EF6 isolated from a lake water.</title>
        <authorList>
            <person name="Liu H."/>
        </authorList>
    </citation>
    <scope>NUCLEOTIDE SEQUENCE</scope>
    <source>
        <strain evidence="3">EF6</strain>
    </source>
</reference>